<dbReference type="Proteomes" id="UP000055024">
    <property type="component" value="Unassembled WGS sequence"/>
</dbReference>
<comment type="caution">
    <text evidence="1">The sequence shown here is derived from an EMBL/GenBank/DDBJ whole genome shotgun (WGS) entry which is preliminary data.</text>
</comment>
<dbReference type="OrthoDB" id="5930552at2759"/>
<sequence>MHQNQLSKLSVQCIAQKRDLLAFPGPVLATLIKRTRAELLITQPCH</sequence>
<gene>
    <name evidence="1" type="ORF">T11_1905</name>
</gene>
<accession>A0A0V1DKB8</accession>
<reference evidence="1 2" key="1">
    <citation type="submission" date="2015-01" db="EMBL/GenBank/DDBJ databases">
        <title>Evolution of Trichinella species and genotypes.</title>
        <authorList>
            <person name="Korhonen P.K."/>
            <person name="Edoardo P."/>
            <person name="Giuseppe L.R."/>
            <person name="Gasser R.B."/>
        </authorList>
    </citation>
    <scope>NUCLEOTIDE SEQUENCE [LARGE SCALE GENOMIC DNA]</scope>
    <source>
        <strain evidence="1">ISS1029</strain>
    </source>
</reference>
<evidence type="ECO:0000313" key="2">
    <source>
        <dbReference type="Proteomes" id="UP000055024"/>
    </source>
</evidence>
<protein>
    <submittedName>
        <fullName evidence="1">Uncharacterized protein</fullName>
    </submittedName>
</protein>
<evidence type="ECO:0000313" key="1">
    <source>
        <dbReference type="EMBL" id="KRY61991.1"/>
    </source>
</evidence>
<organism evidence="1 2">
    <name type="scientific">Trichinella zimbabwensis</name>
    <dbReference type="NCBI Taxonomy" id="268475"/>
    <lineage>
        <taxon>Eukaryota</taxon>
        <taxon>Metazoa</taxon>
        <taxon>Ecdysozoa</taxon>
        <taxon>Nematoda</taxon>
        <taxon>Enoplea</taxon>
        <taxon>Dorylaimia</taxon>
        <taxon>Trichinellida</taxon>
        <taxon>Trichinellidae</taxon>
        <taxon>Trichinella</taxon>
    </lineage>
</organism>
<name>A0A0V1DKB8_9BILA</name>
<feature type="non-terminal residue" evidence="1">
    <location>
        <position position="46"/>
    </location>
</feature>
<dbReference type="EMBL" id="JYDP01010254">
    <property type="protein sequence ID" value="KRY61991.1"/>
    <property type="molecule type" value="Genomic_DNA"/>
</dbReference>
<proteinExistence type="predicted"/>
<dbReference type="AlphaFoldDB" id="A0A0V1DKB8"/>
<keyword evidence="2" id="KW-1185">Reference proteome</keyword>